<sequence>MSLESSQRYRRRLNMYFAVVHTHYNSLAWRNMMTARLGTSVRCRDPINLINLAYILKLLLDVHGFQAITIGSFNGDPHTGKIIMCMDGRLGLNFLSLTQTGQAPGPRIAYHIRKAYGCAIS</sequence>
<reference evidence="1" key="1">
    <citation type="submission" date="2021-01" db="EMBL/GenBank/DDBJ databases">
        <authorList>
            <person name="Corre E."/>
            <person name="Pelletier E."/>
            <person name="Niang G."/>
            <person name="Scheremetjew M."/>
            <person name="Finn R."/>
            <person name="Kale V."/>
            <person name="Holt S."/>
            <person name="Cochrane G."/>
            <person name="Meng A."/>
            <person name="Brown T."/>
            <person name="Cohen L."/>
        </authorList>
    </citation>
    <scope>NUCLEOTIDE SEQUENCE</scope>
    <source>
        <strain evidence="1">CCMP 769</strain>
    </source>
</reference>
<gene>
    <name evidence="1" type="ORF">RMAR00112_LOCUS25402</name>
</gene>
<evidence type="ECO:0000313" key="1">
    <source>
        <dbReference type="EMBL" id="CAE0057353.1"/>
    </source>
</evidence>
<dbReference type="EMBL" id="HBHW01032926">
    <property type="protein sequence ID" value="CAE0057353.1"/>
    <property type="molecule type" value="Transcribed_RNA"/>
</dbReference>
<organism evidence="1">
    <name type="scientific">Rhodosorus marinus</name>
    <dbReference type="NCBI Taxonomy" id="101924"/>
    <lineage>
        <taxon>Eukaryota</taxon>
        <taxon>Rhodophyta</taxon>
        <taxon>Stylonematophyceae</taxon>
        <taxon>Stylonematales</taxon>
        <taxon>Stylonemataceae</taxon>
        <taxon>Rhodosorus</taxon>
    </lineage>
</organism>
<dbReference type="AlphaFoldDB" id="A0A7S3A1C3"/>
<name>A0A7S3A1C3_9RHOD</name>
<protein>
    <submittedName>
        <fullName evidence="1">Uncharacterized protein</fullName>
    </submittedName>
</protein>
<proteinExistence type="predicted"/>
<accession>A0A7S3A1C3</accession>